<evidence type="ECO:0000313" key="3">
    <source>
        <dbReference type="Proteomes" id="UP000683360"/>
    </source>
</evidence>
<dbReference type="InterPro" id="IPR027417">
    <property type="entry name" value="P-loop_NTPase"/>
</dbReference>
<dbReference type="AlphaFoldDB" id="A0A8S3UZL9"/>
<evidence type="ECO:0000313" key="2">
    <source>
        <dbReference type="EMBL" id="CAG2246716.1"/>
    </source>
</evidence>
<organism evidence="2 3">
    <name type="scientific">Mytilus edulis</name>
    <name type="common">Blue mussel</name>
    <dbReference type="NCBI Taxonomy" id="6550"/>
    <lineage>
        <taxon>Eukaryota</taxon>
        <taxon>Metazoa</taxon>
        <taxon>Spiralia</taxon>
        <taxon>Lophotrochozoa</taxon>
        <taxon>Mollusca</taxon>
        <taxon>Bivalvia</taxon>
        <taxon>Autobranchia</taxon>
        <taxon>Pteriomorphia</taxon>
        <taxon>Mytilida</taxon>
        <taxon>Mytiloidea</taxon>
        <taxon>Mytilidae</taxon>
        <taxon>Mytilinae</taxon>
        <taxon>Mytilus</taxon>
    </lineage>
</organism>
<dbReference type="Proteomes" id="UP000683360">
    <property type="component" value="Unassembled WGS sequence"/>
</dbReference>
<dbReference type="OrthoDB" id="6149245at2759"/>
<proteinExistence type="predicted"/>
<keyword evidence="3" id="KW-1185">Reference proteome</keyword>
<dbReference type="SUPFAM" id="SSF52540">
    <property type="entry name" value="P-loop containing nucleoside triphosphate hydrolases"/>
    <property type="match status" value="1"/>
</dbReference>
<protein>
    <submittedName>
        <fullName evidence="2">Uncharacterized protein</fullName>
    </submittedName>
</protein>
<feature type="region of interest" description="Disordered" evidence="1">
    <location>
        <begin position="378"/>
        <end position="410"/>
    </location>
</feature>
<feature type="compositionally biased region" description="Basic and acidic residues" evidence="1">
    <location>
        <begin position="381"/>
        <end position="402"/>
    </location>
</feature>
<name>A0A8S3UZL9_MYTED</name>
<comment type="caution">
    <text evidence="2">The sequence shown here is derived from an EMBL/GenBank/DDBJ whole genome shotgun (WGS) entry which is preliminary data.</text>
</comment>
<sequence>MLAGEQGTGKTTIARYLVGKEPTNNRISTDGIDLYNGLSFIDRETEEWLHGTQGIFQKLVPNKILHYQSLTISRSLLREENTLTDLKANEKTENPEKSSLDKHCSSEFLPANMPLVTDGSAHCSSHVPFLTAKEDSALNDSVHVNNAATLVNLAHVEEEHSEEFDISGSLLQEDDTLTDLKENEKTENQDKSSLERHGSSEFLPANMPLVTDGSAHCSSQVPLMTAKEDSALNDSVHVNNAVTLVNLAHVEEEHSEEVDVSISLPQEEDTLTDLKENEKTENQDKSSLERHGSSEFLPANMPLVTDGSAHCSSHVPLMTAKEDSALNDSVHVNNAATLVNLTHVEEEHSEGESFITSTDDQLPKQKVDISISLLQEEDTWTDLKENEETENQDKSSLERHGSSEFPPANLSLAIDGSAHNGSHVPFMTVKDDDSVHVNDAANLMNLSHVEEDIILKVNLFITSTFDKLPKQSEKNSAKLDGF</sequence>
<dbReference type="EMBL" id="CAJPWZ010002881">
    <property type="protein sequence ID" value="CAG2246716.1"/>
    <property type="molecule type" value="Genomic_DNA"/>
</dbReference>
<gene>
    <name evidence="2" type="ORF">MEDL_58684</name>
</gene>
<feature type="region of interest" description="Disordered" evidence="1">
    <location>
        <begin position="272"/>
        <end position="295"/>
    </location>
</feature>
<feature type="region of interest" description="Disordered" evidence="1">
    <location>
        <begin position="183"/>
        <end position="203"/>
    </location>
</feature>
<reference evidence="2" key="1">
    <citation type="submission" date="2021-03" db="EMBL/GenBank/DDBJ databases">
        <authorList>
            <person name="Bekaert M."/>
        </authorList>
    </citation>
    <scope>NUCLEOTIDE SEQUENCE</scope>
</reference>
<feature type="compositionally biased region" description="Basic and acidic residues" evidence="1">
    <location>
        <begin position="183"/>
        <end position="199"/>
    </location>
</feature>
<accession>A0A8S3UZL9</accession>
<feature type="compositionally biased region" description="Basic and acidic residues" evidence="1">
    <location>
        <begin position="272"/>
        <end position="293"/>
    </location>
</feature>
<evidence type="ECO:0000256" key="1">
    <source>
        <dbReference type="SAM" id="MobiDB-lite"/>
    </source>
</evidence>